<proteinExistence type="predicted"/>
<gene>
    <name evidence="2" type="ORF">SAMN04488568_12233</name>
</gene>
<reference evidence="2 3" key="1">
    <citation type="submission" date="2016-10" db="EMBL/GenBank/DDBJ databases">
        <authorList>
            <person name="de Groot N.N."/>
        </authorList>
    </citation>
    <scope>NUCLEOTIDE SEQUENCE [LARGE SCALE GENOMIC DNA]</scope>
    <source>
        <strain evidence="2 3">DSM 16077</strain>
    </source>
</reference>
<dbReference type="Proteomes" id="UP000199759">
    <property type="component" value="Unassembled WGS sequence"/>
</dbReference>
<feature type="transmembrane region" description="Helical" evidence="1">
    <location>
        <begin position="6"/>
        <end position="24"/>
    </location>
</feature>
<sequence>MLFVWVMLGSFVGISAMVALNVVLRLGEPARLSSLDEAVERLDTDAVGFQAGPGVLAQAGSAALVEENGGQRIGLLKAKGDEFVIRYIEPGMVRAARLAEDARLTIRLNDFTFPPFTMAFADAGEARIWADKLNAMQE</sequence>
<evidence type="ECO:0000313" key="2">
    <source>
        <dbReference type="EMBL" id="SDM79411.1"/>
    </source>
</evidence>
<accession>A0A1G9W5E2</accession>
<keyword evidence="1" id="KW-0472">Membrane</keyword>
<name>A0A1G9W5E2_9PROT</name>
<dbReference type="OrthoDB" id="7631577at2"/>
<keyword evidence="3" id="KW-1185">Reference proteome</keyword>
<dbReference type="EMBL" id="FNHG01000022">
    <property type="protein sequence ID" value="SDM79411.1"/>
    <property type="molecule type" value="Genomic_DNA"/>
</dbReference>
<evidence type="ECO:0000256" key="1">
    <source>
        <dbReference type="SAM" id="Phobius"/>
    </source>
</evidence>
<evidence type="ECO:0000313" key="3">
    <source>
        <dbReference type="Proteomes" id="UP000199759"/>
    </source>
</evidence>
<dbReference type="STRING" id="144026.SAMN04488568_12233"/>
<keyword evidence="1" id="KW-0812">Transmembrane</keyword>
<protein>
    <submittedName>
        <fullName evidence="2">Uncharacterized protein</fullName>
    </submittedName>
</protein>
<keyword evidence="1" id="KW-1133">Transmembrane helix</keyword>
<dbReference type="RefSeq" id="WP_143024162.1">
    <property type="nucleotide sequence ID" value="NZ_FNHG01000022.1"/>
</dbReference>
<dbReference type="AlphaFoldDB" id="A0A1G9W5E2"/>
<organism evidence="2 3">
    <name type="scientific">Maricaulis salignorans</name>
    <dbReference type="NCBI Taxonomy" id="144026"/>
    <lineage>
        <taxon>Bacteria</taxon>
        <taxon>Pseudomonadati</taxon>
        <taxon>Pseudomonadota</taxon>
        <taxon>Alphaproteobacteria</taxon>
        <taxon>Maricaulales</taxon>
        <taxon>Maricaulaceae</taxon>
        <taxon>Maricaulis</taxon>
    </lineage>
</organism>